<dbReference type="Pfam" id="PF03755">
    <property type="entry name" value="YicC-like_N"/>
    <property type="match status" value="1"/>
</dbReference>
<keyword evidence="4" id="KW-0378">Hydrolase</keyword>
<dbReference type="InterPro" id="IPR005229">
    <property type="entry name" value="YicC/YloC-like"/>
</dbReference>
<dbReference type="InterPro" id="IPR013551">
    <property type="entry name" value="YicC-like_C"/>
</dbReference>
<evidence type="ECO:0000256" key="4">
    <source>
        <dbReference type="ARBA" id="ARBA00022801"/>
    </source>
</evidence>
<dbReference type="Pfam" id="PF08340">
    <property type="entry name" value="YicC-like_C"/>
    <property type="match status" value="1"/>
</dbReference>
<dbReference type="PANTHER" id="PTHR30636:SF3">
    <property type="entry name" value="UPF0701 PROTEIN YICC"/>
    <property type="match status" value="1"/>
</dbReference>
<gene>
    <name evidence="8" type="ORF">EV663_105122</name>
</gene>
<keyword evidence="2" id="KW-0540">Nuclease</keyword>
<feature type="domain" description="Endoribonuclease YicC-like C-terminal" evidence="7">
    <location>
        <begin position="182"/>
        <end position="298"/>
    </location>
</feature>
<comment type="caution">
    <text evidence="8">The sequence shown here is derived from an EMBL/GenBank/DDBJ whole genome shotgun (WGS) entry which is preliminary data.</text>
</comment>
<dbReference type="PANTHER" id="PTHR30636">
    <property type="entry name" value="UPF0701 PROTEIN YICC"/>
    <property type="match status" value="1"/>
</dbReference>
<evidence type="ECO:0000256" key="3">
    <source>
        <dbReference type="ARBA" id="ARBA00022759"/>
    </source>
</evidence>
<dbReference type="GO" id="GO:0004521">
    <property type="term" value="F:RNA endonuclease activity"/>
    <property type="evidence" value="ECO:0007669"/>
    <property type="project" value="InterPro"/>
</dbReference>
<dbReference type="NCBIfam" id="TIGR00255">
    <property type="entry name" value="YicC/YloC family endoribonuclease"/>
    <property type="match status" value="1"/>
</dbReference>
<evidence type="ECO:0000313" key="8">
    <source>
        <dbReference type="EMBL" id="TCP61404.1"/>
    </source>
</evidence>
<name>A0A4R2RFH9_9RHOB</name>
<dbReference type="Proteomes" id="UP000295050">
    <property type="component" value="Unassembled WGS sequence"/>
</dbReference>
<keyword evidence="3" id="KW-0255">Endonuclease</keyword>
<evidence type="ECO:0000256" key="2">
    <source>
        <dbReference type="ARBA" id="ARBA00022722"/>
    </source>
</evidence>
<evidence type="ECO:0000256" key="5">
    <source>
        <dbReference type="ARBA" id="ARBA00035648"/>
    </source>
</evidence>
<accession>A0A4R2RFH9</accession>
<protein>
    <submittedName>
        <fullName evidence="8">Uncharacterized protein (TIGR00255 family)</fullName>
    </submittedName>
</protein>
<reference evidence="8 9" key="1">
    <citation type="submission" date="2019-03" db="EMBL/GenBank/DDBJ databases">
        <title>Genomic Encyclopedia of Type Strains, Phase IV (KMG-IV): sequencing the most valuable type-strain genomes for metagenomic binning, comparative biology and taxonomic classification.</title>
        <authorList>
            <person name="Goeker M."/>
        </authorList>
    </citation>
    <scope>NUCLEOTIDE SEQUENCE [LARGE SCALE GENOMIC DNA]</scope>
    <source>
        <strain evidence="8 9">DSM 24766</strain>
    </source>
</reference>
<comment type="cofactor">
    <cofactor evidence="1">
        <name>a divalent metal cation</name>
        <dbReference type="ChEBI" id="CHEBI:60240"/>
    </cofactor>
</comment>
<comment type="similarity">
    <text evidence="5">Belongs to the YicC/YloC family.</text>
</comment>
<proteinExistence type="inferred from homology"/>
<evidence type="ECO:0000259" key="6">
    <source>
        <dbReference type="Pfam" id="PF03755"/>
    </source>
</evidence>
<evidence type="ECO:0000313" key="9">
    <source>
        <dbReference type="Proteomes" id="UP000295050"/>
    </source>
</evidence>
<keyword evidence="9" id="KW-1185">Reference proteome</keyword>
<dbReference type="InterPro" id="IPR013527">
    <property type="entry name" value="YicC-like_N"/>
</dbReference>
<dbReference type="GO" id="GO:0016787">
    <property type="term" value="F:hydrolase activity"/>
    <property type="evidence" value="ECO:0007669"/>
    <property type="project" value="UniProtKB-KW"/>
</dbReference>
<evidence type="ECO:0000256" key="1">
    <source>
        <dbReference type="ARBA" id="ARBA00001968"/>
    </source>
</evidence>
<dbReference type="EMBL" id="SLXU01000005">
    <property type="protein sequence ID" value="TCP61404.1"/>
    <property type="molecule type" value="Genomic_DNA"/>
</dbReference>
<sequence length="298" mass="31645">MTNSMTAFAAQSGEAHGFAWTWDLRGVNGKGLDLRLRLPDWIGGGLEQAARAVVQTRVARGNLTLGLKIARAGTSAAGVQLDENALEAVLIQIAHVEKAAKEQGLELTRPSALDILSRPGVAGAAGPEADTVALVAALTADLAPLLDAFVAMRAGEGAALRAALSDQLATISELTELAAAEAEARRDQMADAMRANLVRVLDNSEGADPDRVAQELALIAVKSDVREEIDRLHAHVEAASQLLNAEGPVGRKLDFLMQEFNREANTLCSKAQSNALTRIGLDLKHVIDQMREQVQNVE</sequence>
<feature type="domain" description="Endoribonuclease YicC-like N-terminal" evidence="6">
    <location>
        <begin position="3"/>
        <end position="161"/>
    </location>
</feature>
<dbReference type="OrthoDB" id="9771229at2"/>
<evidence type="ECO:0000259" key="7">
    <source>
        <dbReference type="Pfam" id="PF08340"/>
    </source>
</evidence>
<organism evidence="8 9">
    <name type="scientific">Rhodovulum bhavnagarense</name>
    <dbReference type="NCBI Taxonomy" id="992286"/>
    <lineage>
        <taxon>Bacteria</taxon>
        <taxon>Pseudomonadati</taxon>
        <taxon>Pseudomonadota</taxon>
        <taxon>Alphaproteobacteria</taxon>
        <taxon>Rhodobacterales</taxon>
        <taxon>Paracoccaceae</taxon>
        <taxon>Rhodovulum</taxon>
    </lineage>
</organism>
<dbReference type="AlphaFoldDB" id="A0A4R2RFH9"/>